<evidence type="ECO:0000313" key="2">
    <source>
        <dbReference type="Proteomes" id="UP000499080"/>
    </source>
</evidence>
<name>A0A4Y2BLK8_ARAVE</name>
<dbReference type="Proteomes" id="UP000499080">
    <property type="component" value="Unassembled WGS sequence"/>
</dbReference>
<organism evidence="1 2">
    <name type="scientific">Araneus ventricosus</name>
    <name type="common">Orbweaver spider</name>
    <name type="synonym">Epeira ventricosa</name>
    <dbReference type="NCBI Taxonomy" id="182803"/>
    <lineage>
        <taxon>Eukaryota</taxon>
        <taxon>Metazoa</taxon>
        <taxon>Ecdysozoa</taxon>
        <taxon>Arthropoda</taxon>
        <taxon>Chelicerata</taxon>
        <taxon>Arachnida</taxon>
        <taxon>Araneae</taxon>
        <taxon>Araneomorphae</taxon>
        <taxon>Entelegynae</taxon>
        <taxon>Araneoidea</taxon>
        <taxon>Araneidae</taxon>
        <taxon>Araneus</taxon>
    </lineage>
</organism>
<protein>
    <submittedName>
        <fullName evidence="1">Uncharacterized protein</fullName>
    </submittedName>
</protein>
<proteinExistence type="predicted"/>
<evidence type="ECO:0000313" key="1">
    <source>
        <dbReference type="EMBL" id="GBL93100.1"/>
    </source>
</evidence>
<gene>
    <name evidence="1" type="ORF">AVEN_216454_1</name>
</gene>
<keyword evidence="2" id="KW-1185">Reference proteome</keyword>
<accession>A0A4Y2BLK8</accession>
<reference evidence="1 2" key="1">
    <citation type="journal article" date="2019" name="Sci. Rep.">
        <title>Orb-weaving spider Araneus ventricosus genome elucidates the spidroin gene catalogue.</title>
        <authorList>
            <person name="Kono N."/>
            <person name="Nakamura H."/>
            <person name="Ohtoshi R."/>
            <person name="Moran D.A.P."/>
            <person name="Shinohara A."/>
            <person name="Yoshida Y."/>
            <person name="Fujiwara M."/>
            <person name="Mori M."/>
            <person name="Tomita M."/>
            <person name="Arakawa K."/>
        </authorList>
    </citation>
    <scope>NUCLEOTIDE SEQUENCE [LARGE SCALE GENOMIC DNA]</scope>
</reference>
<sequence>MSPCPMPVRQLKYHTDSLSWSVSVGMRVMPLAKKFVARDRSDKMTDGLYSTGLKMHTMVTENRQQRKFKPIGCDFNGDIVRLPEYRNPF</sequence>
<dbReference type="AlphaFoldDB" id="A0A4Y2BLK8"/>
<dbReference type="EMBL" id="BGPR01000091">
    <property type="protein sequence ID" value="GBL93100.1"/>
    <property type="molecule type" value="Genomic_DNA"/>
</dbReference>
<comment type="caution">
    <text evidence="1">The sequence shown here is derived from an EMBL/GenBank/DDBJ whole genome shotgun (WGS) entry which is preliminary data.</text>
</comment>